<feature type="non-terminal residue" evidence="1">
    <location>
        <position position="1"/>
    </location>
</feature>
<evidence type="ECO:0000313" key="2">
    <source>
        <dbReference type="Proteomes" id="UP000835052"/>
    </source>
</evidence>
<keyword evidence="2" id="KW-1185">Reference proteome</keyword>
<name>A0A8S1HVE3_9PELO</name>
<protein>
    <submittedName>
        <fullName evidence="1">Uncharacterized protein</fullName>
    </submittedName>
</protein>
<evidence type="ECO:0000313" key="1">
    <source>
        <dbReference type="EMBL" id="CAD6199789.1"/>
    </source>
</evidence>
<comment type="caution">
    <text evidence="1">The sequence shown here is derived from an EMBL/GenBank/DDBJ whole genome shotgun (WGS) entry which is preliminary data.</text>
</comment>
<dbReference type="EMBL" id="CAJGYM010000204">
    <property type="protein sequence ID" value="CAD6199789.1"/>
    <property type="molecule type" value="Genomic_DNA"/>
</dbReference>
<proteinExistence type="predicted"/>
<gene>
    <name evidence="1" type="ORF">CAUJ_LOCUS15688</name>
</gene>
<sequence length="79" mass="8948">IQSMFEVLKPSEAIPNVVPKKTESEDFVKLVRNYLSENPIGNSVKLDASKMWTQRIGKRRDLIEKLRAISGQSSDSMIV</sequence>
<accession>A0A8S1HVE3</accession>
<reference evidence="1" key="1">
    <citation type="submission" date="2020-10" db="EMBL/GenBank/DDBJ databases">
        <authorList>
            <person name="Kikuchi T."/>
        </authorList>
    </citation>
    <scope>NUCLEOTIDE SEQUENCE</scope>
    <source>
        <strain evidence="1">NKZ352</strain>
    </source>
</reference>
<dbReference type="AlphaFoldDB" id="A0A8S1HVE3"/>
<organism evidence="1 2">
    <name type="scientific">Caenorhabditis auriculariae</name>
    <dbReference type="NCBI Taxonomy" id="2777116"/>
    <lineage>
        <taxon>Eukaryota</taxon>
        <taxon>Metazoa</taxon>
        <taxon>Ecdysozoa</taxon>
        <taxon>Nematoda</taxon>
        <taxon>Chromadorea</taxon>
        <taxon>Rhabditida</taxon>
        <taxon>Rhabditina</taxon>
        <taxon>Rhabditomorpha</taxon>
        <taxon>Rhabditoidea</taxon>
        <taxon>Rhabditidae</taxon>
        <taxon>Peloderinae</taxon>
        <taxon>Caenorhabditis</taxon>
    </lineage>
</organism>
<dbReference type="Proteomes" id="UP000835052">
    <property type="component" value="Unassembled WGS sequence"/>
</dbReference>